<evidence type="ECO:0000256" key="7">
    <source>
        <dbReference type="ARBA" id="ARBA00023251"/>
    </source>
</evidence>
<feature type="chain" id="PRO_5005234350" description="Beta-lactamase" evidence="9">
    <location>
        <begin position="20"/>
        <end position="283"/>
    </location>
</feature>
<dbReference type="SMR" id="A0A0I9RJ71"/>
<protein>
    <recommendedName>
        <fullName evidence="3 8">Beta-lactamase</fullName>
        <ecNumber evidence="3 8">3.5.2.6</ecNumber>
    </recommendedName>
</protein>
<keyword evidence="7 8" id="KW-0046">Antibiotic resistance</keyword>
<dbReference type="GO" id="GO:0030655">
    <property type="term" value="P:beta-lactam antibiotic catabolic process"/>
    <property type="evidence" value="ECO:0007669"/>
    <property type="project" value="InterPro"/>
</dbReference>
<evidence type="ECO:0000259" key="10">
    <source>
        <dbReference type="Pfam" id="PF13354"/>
    </source>
</evidence>
<evidence type="ECO:0000256" key="5">
    <source>
        <dbReference type="ARBA" id="ARBA00022801"/>
    </source>
</evidence>
<accession>A0A0I9RJ71</accession>
<evidence type="ECO:0000256" key="2">
    <source>
        <dbReference type="ARBA" id="ARBA00009009"/>
    </source>
</evidence>
<dbReference type="AlphaFoldDB" id="A0A0I9RJ71"/>
<feature type="signal peptide" evidence="9">
    <location>
        <begin position="1"/>
        <end position="19"/>
    </location>
</feature>
<keyword evidence="4 9" id="KW-0732">Signal</keyword>
<dbReference type="InterPro" id="IPR058169">
    <property type="entry name" value="PSE-1/CARB-3-like"/>
</dbReference>
<evidence type="ECO:0000256" key="8">
    <source>
        <dbReference type="RuleBase" id="RU361140"/>
    </source>
</evidence>
<dbReference type="GeneID" id="75165064"/>
<dbReference type="GO" id="GO:0046677">
    <property type="term" value="P:response to antibiotic"/>
    <property type="evidence" value="ECO:0007669"/>
    <property type="project" value="UniProtKB-UniRule"/>
</dbReference>
<comment type="catalytic activity">
    <reaction evidence="1 8">
        <text>a beta-lactam + H2O = a substituted beta-amino acid</text>
        <dbReference type="Rhea" id="RHEA:20401"/>
        <dbReference type="ChEBI" id="CHEBI:15377"/>
        <dbReference type="ChEBI" id="CHEBI:35627"/>
        <dbReference type="ChEBI" id="CHEBI:140347"/>
        <dbReference type="EC" id="3.5.2.6"/>
    </reaction>
</comment>
<evidence type="ECO:0000256" key="4">
    <source>
        <dbReference type="ARBA" id="ARBA00022729"/>
    </source>
</evidence>
<dbReference type="InterPro" id="IPR023650">
    <property type="entry name" value="Beta-lactam_class-A_AS"/>
</dbReference>
<dbReference type="PRINTS" id="PR00118">
    <property type="entry name" value="BLACTAMASEA"/>
</dbReference>
<evidence type="ECO:0000313" key="11">
    <source>
        <dbReference type="EMBL" id="DAA64858.1"/>
    </source>
</evidence>
<dbReference type="Pfam" id="PF13354">
    <property type="entry name" value="Beta-lactamase2"/>
    <property type="match status" value="1"/>
</dbReference>
<dbReference type="EMBL" id="BK008894">
    <property type="protein sequence ID" value="DAA64858.1"/>
    <property type="molecule type" value="Genomic_DNA"/>
</dbReference>
<dbReference type="EC" id="3.5.2.6" evidence="3 8"/>
<dbReference type="InterPro" id="IPR045155">
    <property type="entry name" value="Beta-lactam_cat"/>
</dbReference>
<sequence>MKKLFLLAGLMVCSTLSYASQLNEDISLLEQQTSSRIGVSVWDTQADERWDYRGDERFPLMSTFKTLACAKMLSDMDSGKLSKNATAKVDERSIVVWSPVMDKLAGQNTRIEHACEAAMLMSDNTAANLVLNEIGGPKAVTMFLRTIGDKATRLDRIEPRLNEATPGDSRDTTTPNAILNTLRTLVEGETLSYESRVQLKIWMQDNKVSDSLMRSVLPTGWSIADRSGAGGHGSRGINAIIWKENHRPVYISIYVTETELSLQARDQLVAQISQLILQKYKDN</sequence>
<evidence type="ECO:0000256" key="3">
    <source>
        <dbReference type="ARBA" id="ARBA00012865"/>
    </source>
</evidence>
<name>A0A0I9RJ71_VIBPH</name>
<feature type="domain" description="Beta-lactamase class A catalytic" evidence="10">
    <location>
        <begin position="38"/>
        <end position="255"/>
    </location>
</feature>
<dbReference type="SUPFAM" id="SSF56601">
    <property type="entry name" value="beta-lactamase/transpeptidase-like"/>
    <property type="match status" value="1"/>
</dbReference>
<dbReference type="GO" id="GO:0008800">
    <property type="term" value="F:beta-lactamase activity"/>
    <property type="evidence" value="ECO:0007669"/>
    <property type="project" value="UniProtKB-UniRule"/>
</dbReference>
<dbReference type="NCBIfam" id="NF000481">
    <property type="entry name" value="carbeni_gen"/>
    <property type="match status" value="1"/>
</dbReference>
<dbReference type="RefSeq" id="WP_005375420.1">
    <property type="nucleotide sequence ID" value="NG_048745.1"/>
</dbReference>
<keyword evidence="6" id="KW-1015">Disulfide bond</keyword>
<proteinExistence type="inferred from homology"/>
<evidence type="ECO:0000256" key="1">
    <source>
        <dbReference type="ARBA" id="ARBA00001526"/>
    </source>
</evidence>
<dbReference type="NCBIfam" id="NF033103">
    <property type="entry name" value="bla_class_A"/>
    <property type="match status" value="1"/>
</dbReference>
<dbReference type="NCBIfam" id="NF000188">
    <property type="entry name" value="CARB"/>
    <property type="match status" value="1"/>
</dbReference>
<evidence type="ECO:0000256" key="6">
    <source>
        <dbReference type="ARBA" id="ARBA00023157"/>
    </source>
</evidence>
<dbReference type="PANTHER" id="PTHR35333">
    <property type="entry name" value="BETA-LACTAMASE"/>
    <property type="match status" value="1"/>
</dbReference>
<reference evidence="11" key="1">
    <citation type="journal article" date="2015" name="Antimicrob. Agents Chemother.">
        <title>CARB-17 family of ?-lactamases mediates intrinsic resistance to penicillins in Vibrio parahaemolyticus.</title>
        <authorList>
            <person name="Chiou J."/>
            <person name="Li R."/>
            <person name="Chen S."/>
        </authorList>
    </citation>
    <scope>NUCLEOTIDE SEQUENCE</scope>
    <source>
        <strain evidence="11">TUMSAT_H03_S5</strain>
    </source>
</reference>
<dbReference type="InterPro" id="IPR000871">
    <property type="entry name" value="Beta-lactam_class-A"/>
</dbReference>
<evidence type="ECO:0000256" key="9">
    <source>
        <dbReference type="SAM" id="SignalP"/>
    </source>
</evidence>
<dbReference type="PANTHER" id="PTHR35333:SF3">
    <property type="entry name" value="BETA-LACTAMASE-TYPE TRANSPEPTIDASE FOLD CONTAINING PROTEIN"/>
    <property type="match status" value="1"/>
</dbReference>
<dbReference type="InterPro" id="IPR012338">
    <property type="entry name" value="Beta-lactam/transpept-like"/>
</dbReference>
<dbReference type="Gene3D" id="3.40.710.10">
    <property type="entry name" value="DD-peptidase/beta-lactamase superfamily"/>
    <property type="match status" value="1"/>
</dbReference>
<organism evidence="11">
    <name type="scientific">Vibrio parahaemolyticus TUMSAT_H03_S5</name>
    <dbReference type="NCBI Taxonomy" id="1441611"/>
    <lineage>
        <taxon>Bacteria</taxon>
        <taxon>Pseudomonadati</taxon>
        <taxon>Pseudomonadota</taxon>
        <taxon>Gammaproteobacteria</taxon>
        <taxon>Vibrionales</taxon>
        <taxon>Vibrionaceae</taxon>
        <taxon>Vibrio</taxon>
    </lineage>
</organism>
<keyword evidence="5 8" id="KW-0378">Hydrolase</keyword>
<comment type="similarity">
    <text evidence="2 8">Belongs to the class-A beta-lactamase family.</text>
</comment>
<dbReference type="PROSITE" id="PS00146">
    <property type="entry name" value="BETA_LACTAMASE_A"/>
    <property type="match status" value="1"/>
</dbReference>